<dbReference type="InterPro" id="IPR006047">
    <property type="entry name" value="GH13_cat_dom"/>
</dbReference>
<dbReference type="GO" id="GO:0005975">
    <property type="term" value="P:carbohydrate metabolic process"/>
    <property type="evidence" value="ECO:0007669"/>
    <property type="project" value="InterPro"/>
</dbReference>
<keyword evidence="2" id="KW-0326">Glycosidase</keyword>
<comment type="caution">
    <text evidence="5">The sequence shown here is derived from an EMBL/GenBank/DDBJ whole genome shotgun (WGS) entry which is preliminary data.</text>
</comment>
<dbReference type="GO" id="GO:0016798">
    <property type="term" value="F:hydrolase activity, acting on glycosyl bonds"/>
    <property type="evidence" value="ECO:0007669"/>
    <property type="project" value="UniProtKB-KW"/>
</dbReference>
<feature type="region of interest" description="Disordered" evidence="3">
    <location>
        <begin position="354"/>
        <end position="490"/>
    </location>
</feature>
<evidence type="ECO:0000313" key="6">
    <source>
        <dbReference type="Proteomes" id="UP000185628"/>
    </source>
</evidence>
<dbReference type="SMART" id="SM00642">
    <property type="entry name" value="Aamy"/>
    <property type="match status" value="1"/>
</dbReference>
<dbReference type="Gene3D" id="3.20.20.80">
    <property type="entry name" value="Glycosidases"/>
    <property type="match status" value="2"/>
</dbReference>
<dbReference type="InterPro" id="IPR017853">
    <property type="entry name" value="GH"/>
</dbReference>
<feature type="domain" description="Glycosyl hydrolase family 13 catalytic" evidence="4">
    <location>
        <begin position="8"/>
        <end position="327"/>
    </location>
</feature>
<dbReference type="PANTHER" id="PTHR10357:SF210">
    <property type="entry name" value="MALTODEXTRIN GLUCOSIDASE"/>
    <property type="match status" value="1"/>
</dbReference>
<dbReference type="EMBL" id="MQVR01000073">
    <property type="protein sequence ID" value="OKL53264.1"/>
    <property type="molecule type" value="Genomic_DNA"/>
</dbReference>
<dbReference type="AlphaFoldDB" id="A0A1Q5Q076"/>
<evidence type="ECO:0000256" key="1">
    <source>
        <dbReference type="ARBA" id="ARBA00022801"/>
    </source>
</evidence>
<feature type="compositionally biased region" description="Basic residues" evidence="3">
    <location>
        <begin position="395"/>
        <end position="422"/>
    </location>
</feature>
<organism evidence="5 6">
    <name type="scientific">Bowdeniella nasicola</name>
    <dbReference type="NCBI Taxonomy" id="208480"/>
    <lineage>
        <taxon>Bacteria</taxon>
        <taxon>Bacillati</taxon>
        <taxon>Actinomycetota</taxon>
        <taxon>Actinomycetes</taxon>
        <taxon>Actinomycetales</taxon>
        <taxon>Actinomycetaceae</taxon>
        <taxon>Bowdeniella</taxon>
    </lineage>
</organism>
<accession>A0A1Q5Q076</accession>
<dbReference type="Pfam" id="PF00128">
    <property type="entry name" value="Alpha-amylase"/>
    <property type="match status" value="2"/>
</dbReference>
<reference evidence="6" key="1">
    <citation type="submission" date="2016-12" db="EMBL/GenBank/DDBJ databases">
        <authorList>
            <person name="Meng X."/>
        </authorList>
    </citation>
    <scope>NUCLEOTIDE SEQUENCE [LARGE SCALE GENOMIC DNA]</scope>
    <source>
        <strain evidence="6">DSM 19116</strain>
    </source>
</reference>
<dbReference type="Gene3D" id="3.90.400.10">
    <property type="entry name" value="Oligo-1,6-glucosidase, Domain 2"/>
    <property type="match status" value="1"/>
</dbReference>
<dbReference type="SUPFAM" id="SSF51445">
    <property type="entry name" value="(Trans)glycosidases"/>
    <property type="match status" value="1"/>
</dbReference>
<keyword evidence="6" id="KW-1185">Reference proteome</keyword>
<dbReference type="Proteomes" id="UP000185628">
    <property type="component" value="Unassembled WGS sequence"/>
</dbReference>
<evidence type="ECO:0000259" key="4">
    <source>
        <dbReference type="SMART" id="SM00642"/>
    </source>
</evidence>
<evidence type="ECO:0000256" key="3">
    <source>
        <dbReference type="SAM" id="MobiDB-lite"/>
    </source>
</evidence>
<gene>
    <name evidence="5" type="ORF">BSZ39_10440</name>
</gene>
<dbReference type="InterPro" id="IPR045857">
    <property type="entry name" value="O16G_dom_2"/>
</dbReference>
<dbReference type="PANTHER" id="PTHR10357">
    <property type="entry name" value="ALPHA-AMYLASE FAMILY MEMBER"/>
    <property type="match status" value="1"/>
</dbReference>
<evidence type="ECO:0000256" key="2">
    <source>
        <dbReference type="ARBA" id="ARBA00023295"/>
    </source>
</evidence>
<name>A0A1Q5Q076_9ACTO</name>
<proteinExistence type="predicted"/>
<feature type="compositionally biased region" description="Basic residues" evidence="3">
    <location>
        <begin position="476"/>
        <end position="490"/>
    </location>
</feature>
<feature type="compositionally biased region" description="Basic and acidic residues" evidence="3">
    <location>
        <begin position="430"/>
        <end position="443"/>
    </location>
</feature>
<protein>
    <recommendedName>
        <fullName evidence="4">Glycosyl hydrolase family 13 catalytic domain-containing protein</fullName>
    </recommendedName>
</protein>
<sequence>MRDAIFWHVYPLGALGAPDTQDGPEVVHRLPRLIDWLDHLVTIGCNGLLLGPIFASASHGYGTLDHFRIDPRLGDLDDFRELIAACTKRGIRVGLDGVFNHVGRDLELARDDATFFEGHTGLVELDYSDPAMADLVVEVMDYWSRQGVSCWRLDAAYAMDPAIWAPILERVRASHPDLYVFGEVIHGAYAGIVTRSGFDSVTQYELWKATWSALNDRNLFELDHALGRHAELLEAFVPQTFISNHDVTRIASRLADSRHLRHEVALLALLPGTPSIYYGDGDGFTGTKYEPLGGDAEIRPPLPAHPAELSELGRPVRALYQELIGFPRCHRFLHDAVITRSELTNETLALELTSRDGTGRGASCSRSTSAMSRPRSRGWTSRRTTSRTHHEDRARLRRRQRTRVSRPHSVSARRRHIPRRRGQGPCSRGGPHERARARADRFRSAGRPRRFARPVGLAPATAFARQCHRDAPARAARPHRGWRGRGRAGRVHRLAAQPVVRADDAGVRQLAAARRFASGEESDLAELGTDVGISCNVAASRPLPETIEADNRDVRSVRMDRTHFRRGERGWEGDWRSRRPSIYLSRI</sequence>
<keyword evidence="1" id="KW-0378">Hydrolase</keyword>
<evidence type="ECO:0000313" key="5">
    <source>
        <dbReference type="EMBL" id="OKL53264.1"/>
    </source>
</evidence>